<dbReference type="InterPro" id="IPR015414">
    <property type="entry name" value="TMEM64"/>
</dbReference>
<keyword evidence="2 6" id="KW-1003">Cell membrane</keyword>
<keyword evidence="3 6" id="KW-0812">Transmembrane</keyword>
<dbReference type="KEGG" id="mets:DK389_18975"/>
<feature type="domain" description="VTT" evidence="7">
    <location>
        <begin position="82"/>
        <end position="198"/>
    </location>
</feature>
<feature type="transmembrane region" description="Helical" evidence="6">
    <location>
        <begin position="63"/>
        <end position="87"/>
    </location>
</feature>
<name>A0A2U8WEV7_9HYPH</name>
<feature type="transmembrane region" description="Helical" evidence="6">
    <location>
        <begin position="20"/>
        <end position="42"/>
    </location>
</feature>
<dbReference type="InterPro" id="IPR032816">
    <property type="entry name" value="VTT_dom"/>
</dbReference>
<dbReference type="PANTHER" id="PTHR12677:SF59">
    <property type="entry name" value="GOLGI APPARATUS MEMBRANE PROTEIN TVP38-RELATED"/>
    <property type="match status" value="1"/>
</dbReference>
<dbReference type="AlphaFoldDB" id="A0A2U8WEV7"/>
<gene>
    <name evidence="8" type="ORF">DK389_18975</name>
</gene>
<protein>
    <recommendedName>
        <fullName evidence="6">TVP38/TMEM64 family membrane protein</fullName>
    </recommendedName>
</protein>
<feature type="transmembrane region" description="Helical" evidence="6">
    <location>
        <begin position="93"/>
        <end position="119"/>
    </location>
</feature>
<comment type="subcellular location">
    <subcellularLocation>
        <location evidence="1 6">Cell membrane</location>
        <topology evidence="1 6">Multi-pass membrane protein</topology>
    </subcellularLocation>
</comment>
<proteinExistence type="inferred from homology"/>
<dbReference type="PANTHER" id="PTHR12677">
    <property type="entry name" value="GOLGI APPARATUS MEMBRANE PROTEIN TVP38-RELATED"/>
    <property type="match status" value="1"/>
</dbReference>
<evidence type="ECO:0000256" key="1">
    <source>
        <dbReference type="ARBA" id="ARBA00004651"/>
    </source>
</evidence>
<evidence type="ECO:0000313" key="8">
    <source>
        <dbReference type="EMBL" id="AWN44653.1"/>
    </source>
</evidence>
<dbReference type="Proteomes" id="UP000245926">
    <property type="component" value="Chromosome"/>
</dbReference>
<evidence type="ECO:0000313" key="9">
    <source>
        <dbReference type="Proteomes" id="UP000245926"/>
    </source>
</evidence>
<feature type="transmembrane region" description="Helical" evidence="6">
    <location>
        <begin position="236"/>
        <end position="253"/>
    </location>
</feature>
<evidence type="ECO:0000256" key="6">
    <source>
        <dbReference type="RuleBase" id="RU366058"/>
    </source>
</evidence>
<evidence type="ECO:0000256" key="2">
    <source>
        <dbReference type="ARBA" id="ARBA00022475"/>
    </source>
</evidence>
<keyword evidence="5 6" id="KW-0472">Membrane</keyword>
<dbReference type="RefSeq" id="WP_109896578.1">
    <property type="nucleotide sequence ID" value="NZ_CP029550.1"/>
</dbReference>
<evidence type="ECO:0000259" key="7">
    <source>
        <dbReference type="Pfam" id="PF09335"/>
    </source>
</evidence>
<dbReference type="EMBL" id="CP029550">
    <property type="protein sequence ID" value="AWN44653.1"/>
    <property type="molecule type" value="Genomic_DNA"/>
</dbReference>
<dbReference type="OrthoDB" id="9779114at2"/>
<reference evidence="9" key="1">
    <citation type="submission" date="2018-05" db="EMBL/GenBank/DDBJ databases">
        <title>Complete Genome Sequence of Methylobacterium sp. 17SD2-17.</title>
        <authorList>
            <person name="Srinivasan S."/>
        </authorList>
    </citation>
    <scope>NUCLEOTIDE SEQUENCE [LARGE SCALE GENOMIC DNA]</scope>
    <source>
        <strain evidence="9">17SD2-17</strain>
    </source>
</reference>
<accession>A0A2U8WEV7</accession>
<organism evidence="8 9">
    <name type="scientific">Methylobacterium durans</name>
    <dbReference type="NCBI Taxonomy" id="2202825"/>
    <lineage>
        <taxon>Bacteria</taxon>
        <taxon>Pseudomonadati</taxon>
        <taxon>Pseudomonadota</taxon>
        <taxon>Alphaproteobacteria</taxon>
        <taxon>Hyphomicrobiales</taxon>
        <taxon>Methylobacteriaceae</taxon>
        <taxon>Methylobacterium</taxon>
    </lineage>
</organism>
<dbReference type="Pfam" id="PF09335">
    <property type="entry name" value="VTT_dom"/>
    <property type="match status" value="1"/>
</dbReference>
<evidence type="ECO:0000256" key="5">
    <source>
        <dbReference type="ARBA" id="ARBA00023136"/>
    </source>
</evidence>
<keyword evidence="4 6" id="KW-1133">Transmembrane helix</keyword>
<keyword evidence="9" id="KW-1185">Reference proteome</keyword>
<evidence type="ECO:0000256" key="4">
    <source>
        <dbReference type="ARBA" id="ARBA00022989"/>
    </source>
</evidence>
<feature type="transmembrane region" description="Helical" evidence="6">
    <location>
        <begin position="175"/>
        <end position="200"/>
    </location>
</feature>
<dbReference type="GO" id="GO:0005886">
    <property type="term" value="C:plasma membrane"/>
    <property type="evidence" value="ECO:0007669"/>
    <property type="project" value="UniProtKB-SubCell"/>
</dbReference>
<evidence type="ECO:0000256" key="3">
    <source>
        <dbReference type="ARBA" id="ARBA00022692"/>
    </source>
</evidence>
<sequence>MRTVAPQPPAQERDGRILRWLPLAILVLASLAVLVSGAYHLLSLDRLLASRAWLQGFVEADRLRAIVVAGLVYVCAVVLSVPASLVLTIICGFLFGIVTGALLAVASATTGAAIVFSIGRGPAGDLLRRVAGPRLSRLAEGFRRDAFGYIAFLRLLPIFPFWMTNLAPAACGVRLRIFVLATMLGLLPGAFVYAATGAAIEDVVAAHESAKAACRAAGSLACDEAIAVSALVTPKMVAGLASLAAFALLTILLRRRFGPKVLPPTS</sequence>
<comment type="similarity">
    <text evidence="6">Belongs to the TVP38/TMEM64 family.</text>
</comment>
<feature type="transmembrane region" description="Helical" evidence="6">
    <location>
        <begin position="146"/>
        <end position="163"/>
    </location>
</feature>